<reference evidence="4" key="4">
    <citation type="submission" date="2025-09" db="UniProtKB">
        <authorList>
            <consortium name="Ensembl"/>
        </authorList>
    </citation>
    <scope>IDENTIFICATION</scope>
</reference>
<reference evidence="4" key="2">
    <citation type="submission" date="2020-02" db="EMBL/GenBank/DDBJ databases">
        <title>Esox lucius (northern pike) genome, fEsoLuc1, primary haplotype.</title>
        <authorList>
            <person name="Myers G."/>
            <person name="Karagic N."/>
            <person name="Meyer A."/>
            <person name="Pippel M."/>
            <person name="Reichard M."/>
            <person name="Winkler S."/>
            <person name="Tracey A."/>
            <person name="Sims Y."/>
            <person name="Howe K."/>
            <person name="Rhie A."/>
            <person name="Formenti G."/>
            <person name="Durbin R."/>
            <person name="Fedrigo O."/>
            <person name="Jarvis E.D."/>
        </authorList>
    </citation>
    <scope>NUCLEOTIDE SEQUENCE [LARGE SCALE GENOMIC DNA]</scope>
</reference>
<dbReference type="AlphaFoldDB" id="A0A3P9AGH9"/>
<organism evidence="4 5">
    <name type="scientific">Esox lucius</name>
    <name type="common">Northern pike</name>
    <dbReference type="NCBI Taxonomy" id="8010"/>
    <lineage>
        <taxon>Eukaryota</taxon>
        <taxon>Metazoa</taxon>
        <taxon>Chordata</taxon>
        <taxon>Craniata</taxon>
        <taxon>Vertebrata</taxon>
        <taxon>Euteleostomi</taxon>
        <taxon>Actinopterygii</taxon>
        <taxon>Neopterygii</taxon>
        <taxon>Teleostei</taxon>
        <taxon>Protacanthopterygii</taxon>
        <taxon>Esociformes</taxon>
        <taxon>Esocidae</taxon>
        <taxon>Esox</taxon>
    </lineage>
</organism>
<proteinExistence type="inferred from homology"/>
<dbReference type="GO" id="GO:0005923">
    <property type="term" value="C:bicellular tight junction"/>
    <property type="evidence" value="ECO:0007669"/>
    <property type="project" value="TreeGrafter"/>
</dbReference>
<dbReference type="SUPFAM" id="SSF144292">
    <property type="entry name" value="occludin/ELL-like"/>
    <property type="match status" value="1"/>
</dbReference>
<dbReference type="Proteomes" id="UP000265140">
    <property type="component" value="Chromosome 3"/>
</dbReference>
<sequence length="208" mass="24675">MVKWELLSQFQFPCRVHYYRKSSTDKEHLRPIPLAQRKPLNPQTKRIVFEDEMDSSLRAAKPIHITAFPQEEPGTRNRAIPTGYAQRPRVIADYVMKYPEITSFEDREKYKAVFNDQYQEYKDLHRDIGATLMKFSKLDAMMGKLVKDGGSLEEQKRIQQILKKYEQKKNDTGFLEKKERCDYLKAKLSHIKNRIRDFDLESLAKSRK</sequence>
<keyword evidence="5" id="KW-1185">Reference proteome</keyword>
<dbReference type="InterPro" id="IPR010844">
    <property type="entry name" value="Occludin_ELL"/>
</dbReference>
<accession>A0A3P9AGH9</accession>
<dbReference type="InterPro" id="IPR031176">
    <property type="entry name" value="ELL/occludin"/>
</dbReference>
<reference evidence="5" key="1">
    <citation type="journal article" date="2014" name="PLoS ONE">
        <title>The genome and linkage map of the northern pike (Esox lucius): conserved synteny revealed between the salmonid sister group and the Neoteleostei.</title>
        <authorList>
            <person name="Rondeau E.B."/>
            <person name="Minkley D.R."/>
            <person name="Leong J.S."/>
            <person name="Messmer A.M."/>
            <person name="Jantzen J.R."/>
            <person name="von Schalburg K.R."/>
            <person name="Lemon C."/>
            <person name="Bird N.H."/>
            <person name="Koop B.F."/>
        </authorList>
    </citation>
    <scope>NUCLEOTIDE SEQUENCE</scope>
</reference>
<dbReference type="GO" id="GO:0031410">
    <property type="term" value="C:cytoplasmic vesicle"/>
    <property type="evidence" value="ECO:0007669"/>
    <property type="project" value="TreeGrafter"/>
</dbReference>
<feature type="domain" description="OCEL" evidence="3">
    <location>
        <begin position="92"/>
        <end position="203"/>
    </location>
</feature>
<dbReference type="PROSITE" id="PS51980">
    <property type="entry name" value="OCEL"/>
    <property type="match status" value="1"/>
</dbReference>
<evidence type="ECO:0000313" key="4">
    <source>
        <dbReference type="Ensembl" id="ENSELUP00000039790.3"/>
    </source>
</evidence>
<dbReference type="Ensembl" id="ENSELUT00000031439.3">
    <property type="protein sequence ID" value="ENSELUP00000039790.3"/>
    <property type="gene ID" value="ENSELUG00000020070.3"/>
</dbReference>
<dbReference type="GO" id="GO:0016324">
    <property type="term" value="C:apical plasma membrane"/>
    <property type="evidence" value="ECO:0007669"/>
    <property type="project" value="TreeGrafter"/>
</dbReference>
<reference evidence="4" key="3">
    <citation type="submission" date="2025-08" db="UniProtKB">
        <authorList>
            <consortium name="Ensembl"/>
        </authorList>
    </citation>
    <scope>IDENTIFICATION</scope>
</reference>
<dbReference type="PANTHER" id="PTHR23288">
    <property type="entry name" value="OCCLUDIN AND RNA POLYMERASE II ELONGATION FACTOR ELL"/>
    <property type="match status" value="1"/>
</dbReference>
<protein>
    <recommendedName>
        <fullName evidence="3">OCEL domain-containing protein</fullName>
    </recommendedName>
</protein>
<dbReference type="Gene3D" id="6.10.140.340">
    <property type="match status" value="1"/>
</dbReference>
<dbReference type="GeneTree" id="ENSGT00940000166235"/>
<evidence type="ECO:0000259" key="3">
    <source>
        <dbReference type="PROSITE" id="PS51980"/>
    </source>
</evidence>
<comment type="similarity">
    <text evidence="1 2">Belongs to the ELL/occludin family.</text>
</comment>
<evidence type="ECO:0000256" key="1">
    <source>
        <dbReference type="ARBA" id="ARBA00009171"/>
    </source>
</evidence>
<name>A0A3P9AGH9_ESOLU</name>
<dbReference type="Pfam" id="PF07303">
    <property type="entry name" value="Occludin_ELL"/>
    <property type="match status" value="1"/>
</dbReference>
<evidence type="ECO:0000256" key="2">
    <source>
        <dbReference type="PROSITE-ProRule" id="PRU01324"/>
    </source>
</evidence>
<dbReference type="GO" id="GO:0070830">
    <property type="term" value="P:bicellular tight junction assembly"/>
    <property type="evidence" value="ECO:0007669"/>
    <property type="project" value="TreeGrafter"/>
</dbReference>
<dbReference type="Bgee" id="ENSELUG00000020070">
    <property type="expression patterns" value="Expressed in stomach and 7 other cell types or tissues"/>
</dbReference>
<evidence type="ECO:0000313" key="5">
    <source>
        <dbReference type="Proteomes" id="UP000265140"/>
    </source>
</evidence>
<dbReference type="PANTHER" id="PTHR23288:SF37">
    <property type="entry name" value="OCCLUDIN_ELL DOMAIN-CONTAINING PROTEIN 1"/>
    <property type="match status" value="1"/>
</dbReference>